<feature type="transmembrane region" description="Helical" evidence="8">
    <location>
        <begin position="431"/>
        <end position="449"/>
    </location>
</feature>
<feature type="compositionally biased region" description="Basic and acidic residues" evidence="7">
    <location>
        <begin position="186"/>
        <end position="195"/>
    </location>
</feature>
<feature type="transmembrane region" description="Helical" evidence="8">
    <location>
        <begin position="96"/>
        <end position="118"/>
    </location>
</feature>
<evidence type="ECO:0000256" key="5">
    <source>
        <dbReference type="ARBA" id="ARBA00022989"/>
    </source>
</evidence>
<evidence type="ECO:0000256" key="1">
    <source>
        <dbReference type="ARBA" id="ARBA00004141"/>
    </source>
</evidence>
<dbReference type="Pfam" id="PF13813">
    <property type="entry name" value="MBOAT_2"/>
    <property type="match status" value="1"/>
</dbReference>
<dbReference type="EMBL" id="VNKQ01000005">
    <property type="protein sequence ID" value="KAG0651113.1"/>
    <property type="molecule type" value="Genomic_DNA"/>
</dbReference>
<feature type="transmembrane region" description="Helical" evidence="8">
    <location>
        <begin position="67"/>
        <end position="84"/>
    </location>
</feature>
<evidence type="ECO:0000256" key="2">
    <source>
        <dbReference type="ARBA" id="ARBA00007282"/>
    </source>
</evidence>
<dbReference type="GO" id="GO:0008374">
    <property type="term" value="F:O-acyltransferase activity"/>
    <property type="evidence" value="ECO:0007669"/>
    <property type="project" value="InterPro"/>
</dbReference>
<feature type="transmembrane region" description="Helical" evidence="8">
    <location>
        <begin position="461"/>
        <end position="484"/>
    </location>
</feature>
<dbReference type="Proteomes" id="UP000785200">
    <property type="component" value="Unassembled WGS sequence"/>
</dbReference>
<proteinExistence type="inferred from homology"/>
<evidence type="ECO:0000256" key="4">
    <source>
        <dbReference type="ARBA" id="ARBA00022692"/>
    </source>
</evidence>
<dbReference type="InterPro" id="IPR044851">
    <property type="entry name" value="Wax_synthase"/>
</dbReference>
<evidence type="ECO:0000313" key="10">
    <source>
        <dbReference type="EMBL" id="KAG0651113.1"/>
    </source>
</evidence>
<sequence>MPKEALFPHLTSTGPAPTYIEVLTTYKRVFYERVAGGKLRPLVLPYHLYGCLLVLTYLYIPHTKSRFAYGARWPVVACVIWFQWKVLWETSSENQAVAFAAGLTAGWGVVWSLTWLLLCRPQWDAKRVQRRVVRDGRATTKADDVGATTQSNGRTNGEAVWQNGSHSTDPDKYVRKRTHINGTTKAETHQEHGDGETVSYSDESEKRDGVEYEYYWQSCPSKLSERIPWTMDLLMNFRGPGWNWAIPPMPALPPFVKAKIGEDIDEASIRGVSSVGLRRFDTRRDLFNYRIPQFIGGYFVLDILKTTIMRDPYYVFGPNTYALPSHLAALTTFQLKLFRQLLNSITVVVALEMVFMLMPLGMSLLCGPSIVGLRGEAWYYPSTWGPFSNILNKGLNGLWGGWWHQTFRFVFTAPANYLIKNGYVKARSTEAKLSGLFFAFGISGFLHAAGSVTQFALSHPWQAPTFFMLQALGILIQTVVCVHLRSQITQLPKIIRQAGNVIFTWTWLWYTSWLLVDDFARGGIWLWEPLPISPTRALGFGSGDDSWWCWGDMGIRWYSGRHWWDSGIAL</sequence>
<evidence type="ECO:0000256" key="6">
    <source>
        <dbReference type="ARBA" id="ARBA00023136"/>
    </source>
</evidence>
<dbReference type="GO" id="GO:0006629">
    <property type="term" value="P:lipid metabolic process"/>
    <property type="evidence" value="ECO:0007669"/>
    <property type="project" value="InterPro"/>
</dbReference>
<dbReference type="PANTHER" id="PTHR31595">
    <property type="entry name" value="LONG-CHAIN-ALCOHOL O-FATTY-ACYLTRANSFERASE 3-RELATED"/>
    <property type="match status" value="1"/>
</dbReference>
<accession>A0A9P6VN76</accession>
<dbReference type="GO" id="GO:0016020">
    <property type="term" value="C:membrane"/>
    <property type="evidence" value="ECO:0007669"/>
    <property type="project" value="UniProtKB-SubCell"/>
</dbReference>
<keyword evidence="3" id="KW-0808">Transferase</keyword>
<dbReference type="OrthoDB" id="2796277at2759"/>
<gene>
    <name evidence="10" type="ORF">D0Z07_2876</name>
</gene>
<keyword evidence="5 8" id="KW-1133">Transmembrane helix</keyword>
<keyword evidence="11" id="KW-1185">Reference proteome</keyword>
<evidence type="ECO:0000256" key="3">
    <source>
        <dbReference type="ARBA" id="ARBA00022679"/>
    </source>
</evidence>
<feature type="transmembrane region" description="Helical" evidence="8">
    <location>
        <begin position="341"/>
        <end position="365"/>
    </location>
</feature>
<comment type="similarity">
    <text evidence="2">Belongs to the wax synthase family.</text>
</comment>
<feature type="region of interest" description="Disordered" evidence="7">
    <location>
        <begin position="139"/>
        <end position="204"/>
    </location>
</feature>
<keyword evidence="4 8" id="KW-0812">Transmembrane</keyword>
<feature type="transmembrane region" description="Helical" evidence="8">
    <location>
        <begin position="43"/>
        <end position="60"/>
    </location>
</feature>
<dbReference type="AlphaFoldDB" id="A0A9P6VN76"/>
<keyword evidence="6 8" id="KW-0472">Membrane</keyword>
<evidence type="ECO:0000256" key="8">
    <source>
        <dbReference type="SAM" id="Phobius"/>
    </source>
</evidence>
<reference evidence="10" key="1">
    <citation type="submission" date="2019-07" db="EMBL/GenBank/DDBJ databases">
        <title>Hyphodiscus hymeniophilus genome sequencing and assembly.</title>
        <authorList>
            <person name="Kramer G."/>
            <person name="Nodwell J."/>
        </authorList>
    </citation>
    <scope>NUCLEOTIDE SEQUENCE</scope>
    <source>
        <strain evidence="10">ATCC 34498</strain>
    </source>
</reference>
<protein>
    <recommendedName>
        <fullName evidence="9">Wax synthase domain-containing protein</fullName>
    </recommendedName>
</protein>
<comment type="subcellular location">
    <subcellularLocation>
        <location evidence="1">Membrane</location>
        <topology evidence="1">Multi-pass membrane protein</topology>
    </subcellularLocation>
</comment>
<organism evidence="10 11">
    <name type="scientific">Hyphodiscus hymeniophilus</name>
    <dbReference type="NCBI Taxonomy" id="353542"/>
    <lineage>
        <taxon>Eukaryota</taxon>
        <taxon>Fungi</taxon>
        <taxon>Dikarya</taxon>
        <taxon>Ascomycota</taxon>
        <taxon>Pezizomycotina</taxon>
        <taxon>Leotiomycetes</taxon>
        <taxon>Helotiales</taxon>
        <taxon>Hyphodiscaceae</taxon>
        <taxon>Hyphodiscus</taxon>
    </lineage>
</organism>
<evidence type="ECO:0000259" key="9">
    <source>
        <dbReference type="Pfam" id="PF13813"/>
    </source>
</evidence>
<dbReference type="PANTHER" id="PTHR31595:SF67">
    <property type="entry name" value="WAX SYNTHASE DOMAIN-CONTAINING PROTEIN"/>
    <property type="match status" value="1"/>
</dbReference>
<feature type="domain" description="Wax synthase" evidence="9">
    <location>
        <begin position="381"/>
        <end position="469"/>
    </location>
</feature>
<name>A0A9P6VN76_9HELO</name>
<dbReference type="InterPro" id="IPR032805">
    <property type="entry name" value="Wax_synthase_dom"/>
</dbReference>
<evidence type="ECO:0000313" key="11">
    <source>
        <dbReference type="Proteomes" id="UP000785200"/>
    </source>
</evidence>
<comment type="caution">
    <text evidence="10">The sequence shown here is derived from an EMBL/GenBank/DDBJ whole genome shotgun (WGS) entry which is preliminary data.</text>
</comment>
<evidence type="ECO:0000256" key="7">
    <source>
        <dbReference type="SAM" id="MobiDB-lite"/>
    </source>
</evidence>